<evidence type="ECO:0000313" key="2">
    <source>
        <dbReference type="Proteomes" id="UP000799438"/>
    </source>
</evidence>
<proteinExistence type="predicted"/>
<dbReference type="EMBL" id="ML995484">
    <property type="protein sequence ID" value="KAF2142665.1"/>
    <property type="molecule type" value="Genomic_DNA"/>
</dbReference>
<evidence type="ECO:0000313" key="1">
    <source>
        <dbReference type="EMBL" id="KAF2142665.1"/>
    </source>
</evidence>
<dbReference type="Proteomes" id="UP000799438">
    <property type="component" value="Unassembled WGS sequence"/>
</dbReference>
<reference evidence="1" key="1">
    <citation type="journal article" date="2020" name="Stud. Mycol.">
        <title>101 Dothideomycetes genomes: a test case for predicting lifestyles and emergence of pathogens.</title>
        <authorList>
            <person name="Haridas S."/>
            <person name="Albert R."/>
            <person name="Binder M."/>
            <person name="Bloem J."/>
            <person name="Labutti K."/>
            <person name="Salamov A."/>
            <person name="Andreopoulos B."/>
            <person name="Baker S."/>
            <person name="Barry K."/>
            <person name="Bills G."/>
            <person name="Bluhm B."/>
            <person name="Cannon C."/>
            <person name="Castanera R."/>
            <person name="Culley D."/>
            <person name="Daum C."/>
            <person name="Ezra D."/>
            <person name="Gonzalez J."/>
            <person name="Henrissat B."/>
            <person name="Kuo A."/>
            <person name="Liang C."/>
            <person name="Lipzen A."/>
            <person name="Lutzoni F."/>
            <person name="Magnuson J."/>
            <person name="Mondo S."/>
            <person name="Nolan M."/>
            <person name="Ohm R."/>
            <person name="Pangilinan J."/>
            <person name="Park H.-J."/>
            <person name="Ramirez L."/>
            <person name="Alfaro M."/>
            <person name="Sun H."/>
            <person name="Tritt A."/>
            <person name="Yoshinaga Y."/>
            <person name="Zwiers L.-H."/>
            <person name="Turgeon B."/>
            <person name="Goodwin S."/>
            <person name="Spatafora J."/>
            <person name="Crous P."/>
            <person name="Grigoriev I."/>
        </authorList>
    </citation>
    <scope>NUCLEOTIDE SEQUENCE</scope>
    <source>
        <strain evidence="1">CBS 121167</strain>
    </source>
</reference>
<dbReference type="GeneID" id="54294005"/>
<dbReference type="AlphaFoldDB" id="A0A6A6BH70"/>
<sequence>MTRWLTSNTSLLPLLLFALFLLLFLDFSTNNRLPCLSDPARATQPQGLDVTRLNPQTTTLQQLAIEAKPQDSRLQLDLEAPKSQGKQRLG</sequence>
<organism evidence="1 2">
    <name type="scientific">Aplosporella prunicola CBS 121167</name>
    <dbReference type="NCBI Taxonomy" id="1176127"/>
    <lineage>
        <taxon>Eukaryota</taxon>
        <taxon>Fungi</taxon>
        <taxon>Dikarya</taxon>
        <taxon>Ascomycota</taxon>
        <taxon>Pezizomycotina</taxon>
        <taxon>Dothideomycetes</taxon>
        <taxon>Dothideomycetes incertae sedis</taxon>
        <taxon>Botryosphaeriales</taxon>
        <taxon>Aplosporellaceae</taxon>
        <taxon>Aplosporella</taxon>
    </lineage>
</organism>
<dbReference type="RefSeq" id="XP_033398377.1">
    <property type="nucleotide sequence ID" value="XM_033536509.1"/>
</dbReference>
<name>A0A6A6BH70_9PEZI</name>
<gene>
    <name evidence="1" type="ORF">K452DRAFT_22127</name>
</gene>
<protein>
    <submittedName>
        <fullName evidence="1">Uncharacterized protein</fullName>
    </submittedName>
</protein>
<keyword evidence="2" id="KW-1185">Reference proteome</keyword>
<accession>A0A6A6BH70</accession>